<dbReference type="Proteomes" id="UP000279911">
    <property type="component" value="Unassembled WGS sequence"/>
</dbReference>
<dbReference type="OrthoDB" id="1954789at2"/>
<dbReference type="AlphaFoldDB" id="A0A427TW66"/>
<evidence type="ECO:0000313" key="3">
    <source>
        <dbReference type="Proteomes" id="UP000279911"/>
    </source>
</evidence>
<accession>A0A427TW66</accession>
<evidence type="ECO:0000313" key="2">
    <source>
        <dbReference type="EMBL" id="RSD28703.1"/>
    </source>
</evidence>
<evidence type="ECO:0000256" key="1">
    <source>
        <dbReference type="SAM" id="SignalP"/>
    </source>
</evidence>
<comment type="caution">
    <text evidence="2">The sequence shown here is derived from an EMBL/GenBank/DDBJ whole genome shotgun (WGS) entry which is preliminary data.</text>
</comment>
<name>A0A427TW66_9BACI</name>
<keyword evidence="1" id="KW-0732">Signal</keyword>
<reference evidence="3" key="1">
    <citation type="submission" date="2018-12" db="EMBL/GenBank/DDBJ databases">
        <title>Bacillus chawlae sp. nov., Bacillus glennii sp. nov., and Bacillus saganii sp. nov. Isolated from the Vehicle Assembly Building at Kennedy Space Center where the Viking Spacecraft were Assembled.</title>
        <authorList>
            <person name="Seuylemezian A."/>
            <person name="Vaishampayan P."/>
        </authorList>
    </citation>
    <scope>NUCLEOTIDE SEQUENCE [LARGE SCALE GENOMIC DNA]</scope>
    <source>
        <strain evidence="3">DSM 13966</strain>
    </source>
</reference>
<dbReference type="EMBL" id="RSFW01000006">
    <property type="protein sequence ID" value="RSD28703.1"/>
    <property type="molecule type" value="Genomic_DNA"/>
</dbReference>
<dbReference type="RefSeq" id="WP_125478665.1">
    <property type="nucleotide sequence ID" value="NZ_RSFW01000006.1"/>
</dbReference>
<organism evidence="2 3">
    <name type="scientific">Mesobacillus subterraneus</name>
    <dbReference type="NCBI Taxonomy" id="285983"/>
    <lineage>
        <taxon>Bacteria</taxon>
        <taxon>Bacillati</taxon>
        <taxon>Bacillota</taxon>
        <taxon>Bacilli</taxon>
        <taxon>Bacillales</taxon>
        <taxon>Bacillaceae</taxon>
        <taxon>Mesobacillus</taxon>
    </lineage>
</organism>
<evidence type="ECO:0008006" key="4">
    <source>
        <dbReference type="Google" id="ProtNLM"/>
    </source>
</evidence>
<protein>
    <recommendedName>
        <fullName evidence="4">Lipoprotein</fullName>
    </recommendedName>
</protein>
<gene>
    <name evidence="2" type="ORF">EJA10_03775</name>
</gene>
<proteinExistence type="predicted"/>
<feature type="signal peptide" evidence="1">
    <location>
        <begin position="1"/>
        <end position="17"/>
    </location>
</feature>
<feature type="chain" id="PRO_5038633982" description="Lipoprotein" evidence="1">
    <location>
        <begin position="18"/>
        <end position="170"/>
    </location>
</feature>
<sequence>MIKKFLFLILFIGGNLAGCSNESSMPSEMPDDFQFSLKYGVQALNEIDTFNHTYTKDLIMDGTITTDLELTKDNLQAIYQGMKEIEIVDTVKNAKYEGPFGEEVHVEPLGEYQLKLQLNGEKHNLSWTENIYDEDTRNELAEFVYRFLHEGIIMKKEEYKALPQASGGYE</sequence>